<reference evidence="2" key="1">
    <citation type="journal article" date="2021" name="PeerJ">
        <title>Extensive microbial diversity within the chicken gut microbiome revealed by metagenomics and culture.</title>
        <authorList>
            <person name="Gilroy R."/>
            <person name="Ravi A."/>
            <person name="Getino M."/>
            <person name="Pursley I."/>
            <person name="Horton D.L."/>
            <person name="Alikhan N.F."/>
            <person name="Baker D."/>
            <person name="Gharbi K."/>
            <person name="Hall N."/>
            <person name="Watson M."/>
            <person name="Adriaenssens E.M."/>
            <person name="Foster-Nyarko E."/>
            <person name="Jarju S."/>
            <person name="Secka A."/>
            <person name="Antonio M."/>
            <person name="Oren A."/>
            <person name="Chaudhuri R.R."/>
            <person name="La Ragione R."/>
            <person name="Hildebrand F."/>
            <person name="Pallen M.J."/>
        </authorList>
    </citation>
    <scope>NUCLEOTIDE SEQUENCE</scope>
    <source>
        <strain evidence="2">USASDec5-558</strain>
    </source>
</reference>
<feature type="region of interest" description="Disordered" evidence="1">
    <location>
        <begin position="788"/>
        <end position="807"/>
    </location>
</feature>
<protein>
    <submittedName>
        <fullName evidence="2">Uncharacterized protein</fullName>
    </submittedName>
</protein>
<evidence type="ECO:0000313" key="3">
    <source>
        <dbReference type="Proteomes" id="UP000886829"/>
    </source>
</evidence>
<evidence type="ECO:0000313" key="2">
    <source>
        <dbReference type="EMBL" id="HIX57594.1"/>
    </source>
</evidence>
<feature type="region of interest" description="Disordered" evidence="1">
    <location>
        <begin position="651"/>
        <end position="731"/>
    </location>
</feature>
<organism evidence="2 3">
    <name type="scientific">Candidatus Anaerobiospirillum pullistercoris</name>
    <dbReference type="NCBI Taxonomy" id="2838452"/>
    <lineage>
        <taxon>Bacteria</taxon>
        <taxon>Pseudomonadati</taxon>
        <taxon>Pseudomonadota</taxon>
        <taxon>Gammaproteobacteria</taxon>
        <taxon>Aeromonadales</taxon>
        <taxon>Succinivibrionaceae</taxon>
        <taxon>Anaerobiospirillum</taxon>
    </lineage>
</organism>
<comment type="caution">
    <text evidence="2">The sequence shown here is derived from an EMBL/GenBank/DDBJ whole genome shotgun (WGS) entry which is preliminary data.</text>
</comment>
<feature type="compositionally biased region" description="Low complexity" evidence="1">
    <location>
        <begin position="797"/>
        <end position="807"/>
    </location>
</feature>
<evidence type="ECO:0000256" key="1">
    <source>
        <dbReference type="SAM" id="MobiDB-lite"/>
    </source>
</evidence>
<name>A0A9D2B230_9GAMM</name>
<gene>
    <name evidence="2" type="ORF">H9850_09020</name>
</gene>
<dbReference type="AlphaFoldDB" id="A0A9D2B230"/>
<reference evidence="2" key="2">
    <citation type="submission" date="2021-04" db="EMBL/GenBank/DDBJ databases">
        <authorList>
            <person name="Gilroy R."/>
        </authorList>
    </citation>
    <scope>NUCLEOTIDE SEQUENCE</scope>
    <source>
        <strain evidence="2">USASDec5-558</strain>
    </source>
</reference>
<accession>A0A9D2B230</accession>
<proteinExistence type="predicted"/>
<dbReference type="EMBL" id="DXEV01000177">
    <property type="protein sequence ID" value="HIX57594.1"/>
    <property type="molecule type" value="Genomic_DNA"/>
</dbReference>
<dbReference type="Proteomes" id="UP000886829">
    <property type="component" value="Unassembled WGS sequence"/>
</dbReference>
<feature type="region of interest" description="Disordered" evidence="1">
    <location>
        <begin position="744"/>
        <end position="772"/>
    </location>
</feature>
<sequence>MHELEKLRIVASDVPLKYLKDSFPELNVCFFKREIDELTREYVLRGLFGLYGKKKPKKLKNRPDNVRMKLALDKYTPTCNGVKNKVENLRLEGLDPNEFLKEFKDLARDQTSVFFDIFVVPSIDMRVNWLRTIASNVVHDDKFGWVTSELLCDYFCANVKDVPLDWINEQYHCNDQLPQRFGRSLQLQSAHSFASDIFKRTSLSVEDRGGIIVSYLMRHGCTLDDVLTFLSLANTLNAEHCKKEVIAWINHHLKEPDFFTRVEPVLPKRHKEIRLLLTQMDLFSQIDDHGCPHVFYVYTVQGLDEVRNEFVPVLVLTREIPVTEQDLNPDLSKLFIVEELDRSGNALQPVEQLPDEDKPIILNDRLMEQYLQNRFREQKGFFNQWEDANVFEASVSRLQRWLSFNFLQHYDEILQKQGISLPADDLEVTMDPQGYKLFYRFHPHFKQTYQELSSQAFEMLKPEDFPKLQFVVSSSLSTPIGDIVKAAFPNVVTQIAASYDFNSVLSYINDYRSDKKTLPSVTEVFGAATSYSDLEERVSNWVSDWGPYAEYGIGPYCLALLRKHKRDAAFFKLPTSLRRLVATPEPFLGLMIGFKPLLTFSTCTGESFKQVVDFTLATAKKTEEAVCYNSFKFAQNLTSGLNVQKRNLDKSGAQADNASTEGGENLSDGSAVAKTGSPDDANAAESATTKAEAESKQTATKTTVPLRPVKSSMNRNSLASPKKLEPSHLPLSNGAKLAQSLMFSESKEHEEQSSSSSQGMAVLNEKPHSSKANEAMFNEMMAQISEKNLSKFKKNPNSKFSSMFKNA</sequence>